<evidence type="ECO:0000256" key="1">
    <source>
        <dbReference type="ARBA" id="ARBA00022801"/>
    </source>
</evidence>
<dbReference type="EMBL" id="VSSQ01018741">
    <property type="protein sequence ID" value="MPM62197.1"/>
    <property type="molecule type" value="Genomic_DNA"/>
</dbReference>
<comment type="caution">
    <text evidence="3">The sequence shown here is derived from an EMBL/GenBank/DDBJ whole genome shotgun (WGS) entry which is preliminary data.</text>
</comment>
<dbReference type="PANTHER" id="PTHR43156">
    <property type="entry name" value="STAGE II SPORULATION PROTEIN E-RELATED"/>
    <property type="match status" value="1"/>
</dbReference>
<dbReference type="Gene3D" id="3.60.40.10">
    <property type="entry name" value="PPM-type phosphatase domain"/>
    <property type="match status" value="1"/>
</dbReference>
<dbReference type="AlphaFoldDB" id="A0A645B9W9"/>
<organism evidence="3">
    <name type="scientific">bioreactor metagenome</name>
    <dbReference type="NCBI Taxonomy" id="1076179"/>
    <lineage>
        <taxon>unclassified sequences</taxon>
        <taxon>metagenomes</taxon>
        <taxon>ecological metagenomes</taxon>
    </lineage>
</organism>
<protein>
    <recommendedName>
        <fullName evidence="2">PPM-type phosphatase domain-containing protein</fullName>
    </recommendedName>
</protein>
<sequence length="393" mass="43271">MISHNHLCADIGYMSLNHAGEQLCGDHIEIAGMDENSTVIVLADGLGSGVKASILSTLTSKIISTMLAAGLRLEDCVETIAATLPVCSSRGIAYSTFTILRLVNNERAEIIQYDNPAVILLRDGKSIELPASMQVIGGKNIYRTDVALRENDLFLAMSDGVVHAGVGGVYNFGWRREDIARYMETFWHVGFTAKTLSTILLQETNRLYDGKPGDDATVCAVRIRPRVPMNLLCGPPSIRDDNEKMMSPFFGKEGKHIICGGTTSTIAAQYLNRPLTADLAFPDPKIPPIGTIDGVDLVTEGVITINRVLEYAQNYLDDNNDYERWSTGRDGASRIARLLFEEATDINFFVGCAVNPAHQNPELPINFNLKMRLIEQLSDCLMKMGKRVKTSYF</sequence>
<dbReference type="SMART" id="SM00331">
    <property type="entry name" value="PP2C_SIG"/>
    <property type="match status" value="1"/>
</dbReference>
<dbReference type="InterPro" id="IPR001932">
    <property type="entry name" value="PPM-type_phosphatase-like_dom"/>
</dbReference>
<dbReference type="InterPro" id="IPR036457">
    <property type="entry name" value="PPM-type-like_dom_sf"/>
</dbReference>
<evidence type="ECO:0000259" key="2">
    <source>
        <dbReference type="SMART" id="SM00331"/>
    </source>
</evidence>
<name>A0A645B9W9_9ZZZZ</name>
<dbReference type="Pfam" id="PF07228">
    <property type="entry name" value="SpoIIE"/>
    <property type="match status" value="1"/>
</dbReference>
<accession>A0A645B9W9</accession>
<evidence type="ECO:0000313" key="3">
    <source>
        <dbReference type="EMBL" id="MPM62197.1"/>
    </source>
</evidence>
<keyword evidence="1" id="KW-0378">Hydrolase</keyword>
<dbReference type="InterPro" id="IPR052016">
    <property type="entry name" value="Bact_Sigma-Reg"/>
</dbReference>
<feature type="domain" description="PPM-type phosphatase" evidence="2">
    <location>
        <begin position="8"/>
        <end position="223"/>
    </location>
</feature>
<dbReference type="PANTHER" id="PTHR43156:SF2">
    <property type="entry name" value="STAGE II SPORULATION PROTEIN E"/>
    <property type="match status" value="1"/>
</dbReference>
<reference evidence="3" key="1">
    <citation type="submission" date="2019-08" db="EMBL/GenBank/DDBJ databases">
        <authorList>
            <person name="Kucharzyk K."/>
            <person name="Murdoch R.W."/>
            <person name="Higgins S."/>
            <person name="Loffler F."/>
        </authorList>
    </citation>
    <scope>NUCLEOTIDE SEQUENCE</scope>
</reference>
<dbReference type="SUPFAM" id="SSF81606">
    <property type="entry name" value="PP2C-like"/>
    <property type="match status" value="1"/>
</dbReference>
<gene>
    <name evidence="3" type="ORF">SDC9_109063</name>
</gene>
<proteinExistence type="predicted"/>
<dbReference type="GO" id="GO:0016791">
    <property type="term" value="F:phosphatase activity"/>
    <property type="evidence" value="ECO:0007669"/>
    <property type="project" value="TreeGrafter"/>
</dbReference>